<dbReference type="InterPro" id="IPR006139">
    <property type="entry name" value="D-isomer_2_OHA_DH_cat_dom"/>
</dbReference>
<evidence type="ECO:0000256" key="3">
    <source>
        <dbReference type="ARBA" id="ARBA00023002"/>
    </source>
</evidence>
<evidence type="ECO:0000256" key="5">
    <source>
        <dbReference type="RuleBase" id="RU003719"/>
    </source>
</evidence>
<evidence type="ECO:0000256" key="4">
    <source>
        <dbReference type="ARBA" id="ARBA00023027"/>
    </source>
</evidence>
<keyword evidence="9" id="KW-1185">Reference proteome</keyword>
<dbReference type="Pfam" id="PF02826">
    <property type="entry name" value="2-Hacid_dh_C"/>
    <property type="match status" value="1"/>
</dbReference>
<evidence type="ECO:0000259" key="7">
    <source>
        <dbReference type="Pfam" id="PF02826"/>
    </source>
</evidence>
<evidence type="ECO:0000259" key="6">
    <source>
        <dbReference type="Pfam" id="PF00389"/>
    </source>
</evidence>
<feature type="domain" description="D-isomer specific 2-hydroxyacid dehydrogenase catalytic" evidence="6">
    <location>
        <begin position="23"/>
        <end position="325"/>
    </location>
</feature>
<feature type="domain" description="D-isomer specific 2-hydroxyacid dehydrogenase NAD-binding" evidence="7">
    <location>
        <begin position="121"/>
        <end position="293"/>
    </location>
</feature>
<keyword evidence="3 5" id="KW-0560">Oxidoreductase</keyword>
<sequence length="335" mass="35405">MRESGIEVGERRVLITSAFLRPDDEADRALRAHGFTTIHAPLRAPRGDGELRSLLDGVVAVIAGSDRFDAKTLDEASDLRVIARTGVGYDSIDTAAATRRGIAVCNAPGVNRDAVAELALTFILMLARRVPEAMRSVRNGGWVRPTGTQLAGSVLGIIGLGAIGRRLAEHASALGMRIIAHDPFADEQYAAANDVRLLAMESVLAEADFVSLHIALTPETRHLIGKEALGLMKPTSYLINTARGAVVDEAALLEALREGSIAGAALDVVEEEPLSLSSALREHPKAFVTAHIGGSTSQAREESARVAVESVAEVLNGGTPHNVVNPDYVSHLASI</sequence>
<dbReference type="InterPro" id="IPR036291">
    <property type="entry name" value="NAD(P)-bd_dom_sf"/>
</dbReference>
<comment type="similarity">
    <text evidence="1 5">Belongs to the D-isomer specific 2-hydroxyacid dehydrogenase family.</text>
</comment>
<dbReference type="InterPro" id="IPR029752">
    <property type="entry name" value="D-isomer_DH_CS1"/>
</dbReference>
<dbReference type="CDD" id="cd12172">
    <property type="entry name" value="PGDH_like_2"/>
    <property type="match status" value="1"/>
</dbReference>
<comment type="caution">
    <text evidence="8">The sequence shown here is derived from an EMBL/GenBank/DDBJ whole genome shotgun (WGS) entry which is preliminary data.</text>
</comment>
<organism evidence="8 9">
    <name type="scientific">Microbacterium insulae</name>
    <dbReference type="NCBI Taxonomy" id="483014"/>
    <lineage>
        <taxon>Bacteria</taxon>
        <taxon>Bacillati</taxon>
        <taxon>Actinomycetota</taxon>
        <taxon>Actinomycetes</taxon>
        <taxon>Micrococcales</taxon>
        <taxon>Microbacteriaceae</taxon>
        <taxon>Microbacterium</taxon>
    </lineage>
</organism>
<evidence type="ECO:0000313" key="9">
    <source>
        <dbReference type="Proteomes" id="UP001597055"/>
    </source>
</evidence>
<dbReference type="PROSITE" id="PS00671">
    <property type="entry name" value="D_2_HYDROXYACID_DH_3"/>
    <property type="match status" value="1"/>
</dbReference>
<dbReference type="RefSeq" id="WP_378771860.1">
    <property type="nucleotide sequence ID" value="NZ_JBHTII010000001.1"/>
</dbReference>
<dbReference type="EMBL" id="JBHTII010000001">
    <property type="protein sequence ID" value="MFD0790354.1"/>
    <property type="molecule type" value="Genomic_DNA"/>
</dbReference>
<keyword evidence="2" id="KW-0028">Amino-acid biosynthesis</keyword>
<gene>
    <name evidence="8" type="ORF">ACFQ0P_08090</name>
</gene>
<reference evidence="9" key="1">
    <citation type="journal article" date="2019" name="Int. J. Syst. Evol. Microbiol.">
        <title>The Global Catalogue of Microorganisms (GCM) 10K type strain sequencing project: providing services to taxonomists for standard genome sequencing and annotation.</title>
        <authorList>
            <consortium name="The Broad Institute Genomics Platform"/>
            <consortium name="The Broad Institute Genome Sequencing Center for Infectious Disease"/>
            <person name="Wu L."/>
            <person name="Ma J."/>
        </authorList>
    </citation>
    <scope>NUCLEOTIDE SEQUENCE [LARGE SCALE GENOMIC DNA]</scope>
    <source>
        <strain evidence="9">CCUG 54523</strain>
    </source>
</reference>
<dbReference type="InterPro" id="IPR050857">
    <property type="entry name" value="D-2-hydroxyacid_DH"/>
</dbReference>
<dbReference type="PROSITE" id="PS00065">
    <property type="entry name" value="D_2_HYDROXYACID_DH_1"/>
    <property type="match status" value="1"/>
</dbReference>
<dbReference type="PANTHER" id="PTHR42789">
    <property type="entry name" value="D-ISOMER SPECIFIC 2-HYDROXYACID DEHYDROGENASE FAMILY PROTEIN (AFU_ORTHOLOGUE AFUA_6G10090)"/>
    <property type="match status" value="1"/>
</dbReference>
<evidence type="ECO:0000256" key="1">
    <source>
        <dbReference type="ARBA" id="ARBA00005854"/>
    </source>
</evidence>
<evidence type="ECO:0000313" key="8">
    <source>
        <dbReference type="EMBL" id="MFD0790354.1"/>
    </source>
</evidence>
<dbReference type="InterPro" id="IPR006140">
    <property type="entry name" value="D-isomer_DH_NAD-bd"/>
</dbReference>
<proteinExistence type="inferred from homology"/>
<dbReference type="Gene3D" id="3.40.50.720">
    <property type="entry name" value="NAD(P)-binding Rossmann-like Domain"/>
    <property type="match status" value="2"/>
</dbReference>
<protein>
    <submittedName>
        <fullName evidence="8">Phosphoglycerate dehydrogenase</fullName>
    </submittedName>
</protein>
<dbReference type="SUPFAM" id="SSF51735">
    <property type="entry name" value="NAD(P)-binding Rossmann-fold domains"/>
    <property type="match status" value="1"/>
</dbReference>
<dbReference type="InterPro" id="IPR029753">
    <property type="entry name" value="D-isomer_DH_CS"/>
</dbReference>
<accession>A0ABW3AJB2</accession>
<dbReference type="SUPFAM" id="SSF52283">
    <property type="entry name" value="Formate/glycerate dehydrogenase catalytic domain-like"/>
    <property type="match status" value="1"/>
</dbReference>
<evidence type="ECO:0000256" key="2">
    <source>
        <dbReference type="ARBA" id="ARBA00022605"/>
    </source>
</evidence>
<name>A0ABW3AJB2_9MICO</name>
<dbReference type="Proteomes" id="UP001597055">
    <property type="component" value="Unassembled WGS sequence"/>
</dbReference>
<dbReference type="Pfam" id="PF00389">
    <property type="entry name" value="2-Hacid_dh"/>
    <property type="match status" value="1"/>
</dbReference>
<dbReference type="PANTHER" id="PTHR42789:SF1">
    <property type="entry name" value="D-ISOMER SPECIFIC 2-HYDROXYACID DEHYDROGENASE FAMILY PROTEIN (AFU_ORTHOLOGUE AFUA_6G10090)"/>
    <property type="match status" value="1"/>
</dbReference>
<keyword evidence="4" id="KW-0520">NAD</keyword>